<dbReference type="Proteomes" id="UP000093186">
    <property type="component" value="Unassembled WGS sequence"/>
</dbReference>
<comment type="caution">
    <text evidence="1">The sequence shown here is derived from an EMBL/GenBank/DDBJ whole genome shotgun (WGS) entry which is preliminary data.</text>
</comment>
<dbReference type="RefSeq" id="WP_068701452.1">
    <property type="nucleotide sequence ID" value="NZ_JAUOSG010000001.1"/>
</dbReference>
<dbReference type="AlphaFoldDB" id="A0A1B9Y0N9"/>
<gene>
    <name evidence="1" type="ORF">BA195_00780</name>
</gene>
<organism evidence="1 2">
    <name type="scientific">Tenacibaculum soleae</name>
    <dbReference type="NCBI Taxonomy" id="447689"/>
    <lineage>
        <taxon>Bacteria</taxon>
        <taxon>Pseudomonadati</taxon>
        <taxon>Bacteroidota</taxon>
        <taxon>Flavobacteriia</taxon>
        <taxon>Flavobacteriales</taxon>
        <taxon>Flavobacteriaceae</taxon>
        <taxon>Tenacibaculum</taxon>
    </lineage>
</organism>
<reference evidence="1 2" key="1">
    <citation type="submission" date="2016-06" db="EMBL/GenBank/DDBJ databases">
        <title>Draft Genome Sequence of Tenacibaculum soleae UCD-KL19.</title>
        <authorList>
            <person name="Eisen J.A."/>
            <person name="Coil D.A."/>
            <person name="Lujan K.M."/>
        </authorList>
    </citation>
    <scope>NUCLEOTIDE SEQUENCE [LARGE SCALE GENOMIC DNA]</scope>
    <source>
        <strain evidence="1 2">UCD-KL19</strain>
    </source>
</reference>
<protein>
    <submittedName>
        <fullName evidence="1">Uncharacterized protein</fullName>
    </submittedName>
</protein>
<name>A0A1B9Y0N9_9FLAO</name>
<evidence type="ECO:0000313" key="2">
    <source>
        <dbReference type="Proteomes" id="UP000093186"/>
    </source>
</evidence>
<dbReference type="EMBL" id="MAKX01000001">
    <property type="protein sequence ID" value="OCK43271.1"/>
    <property type="molecule type" value="Genomic_DNA"/>
</dbReference>
<sequence>MKKSILNLGKALNKLEQTEINGGGPSGRRCDRLLRRADRYLDNGNLNGADRVLDTYDRIC</sequence>
<evidence type="ECO:0000313" key="1">
    <source>
        <dbReference type="EMBL" id="OCK43271.1"/>
    </source>
</evidence>
<proteinExistence type="predicted"/>
<keyword evidence="2" id="KW-1185">Reference proteome</keyword>
<accession>A0A1B9Y0N9</accession>